<name>A0A7G2CV86_9TRYP</name>
<feature type="compositionally biased region" description="Basic and acidic residues" evidence="1">
    <location>
        <begin position="575"/>
        <end position="592"/>
    </location>
</feature>
<proteinExistence type="predicted"/>
<dbReference type="EMBL" id="LR877169">
    <property type="protein sequence ID" value="CAD2222323.1"/>
    <property type="molecule type" value="Genomic_DNA"/>
</dbReference>
<reference evidence="2 3" key="1">
    <citation type="submission" date="2020-08" db="EMBL/GenBank/DDBJ databases">
        <authorList>
            <person name="Newling K."/>
            <person name="Davey J."/>
            <person name="Forrester S."/>
        </authorList>
    </citation>
    <scope>NUCLEOTIDE SEQUENCE [LARGE SCALE GENOMIC DNA]</scope>
    <source>
        <strain evidence="3">Crithidia deanei Carvalho (ATCC PRA-265)</strain>
    </source>
</reference>
<evidence type="ECO:0000256" key="1">
    <source>
        <dbReference type="SAM" id="MobiDB-lite"/>
    </source>
</evidence>
<sequence length="778" mass="83732">MVLDTVVEEFRSLVRHTMSESHTFALCDLKTENNIVRYEAQLLKPGDHRERSFNLPLEDDSSLRSEDTGLLASHKENRGTSPVGNSWGLVVLCPSSIPKCPTVLSLANTPLGALLQMASAVAGKAEDDWQRVELVGGETPVGNLGNIFVHTSNPALQLVRLWTQRVSTQMDEFADGAALNLFKLYEYCMPLPLPQFSAAGESSQPSSPSYRAHRRVPPEVLAVLGEVPSGIRDQVLGYKESANLMPYSSSSSSASPLSSLLSSVESEEEGDLGGTGKRRKSVASPVSRSRRRSQHPSVVENTSLTLNQPGGGGHHGHHTGRRTPRLLSASEITSATDRHSHADEEDGSDKKPNSPAYTALVLVDPEGQRLHNTIGEGTASQIVFHATTTEPTEQTEDTNVAAPPAEKAAVLETKDSEDKSSSTTSSSYSITVDDLSGAPTQEVNPTDPKEAVSKKDEQSIKEYNTTTTTTTTTTTNTTTNTTNVSTDVGTIQSINLNAIQNRTNENNNNTNTDNNSSAAPVPDGEQSSSSSEDTAQVFQLLKGFIKGENANFDETLNKSDKVSFGDTVKLNFNESKDIPSATKKEEEPKAEANEEATPEDNTPQEAEKKEEDENKVSSPEEDATPTLHSPKETLDATVNVPPSQKIPSNLYNVHYGSVKENSLCSKSESIAALKATAQYNAANTSDTHYGVLTNSTSEVSSPILAANAPPKEASPTDAEPITPLPLTTAPEVTIPIVEEASTPLKKEEREKGADKPLITMVQHLDDGSHQHRLPVRLE</sequence>
<gene>
    <name evidence="2" type="ORF">ADEAN_000986700</name>
</gene>
<feature type="compositionally biased region" description="Basic and acidic residues" evidence="1">
    <location>
        <begin position="336"/>
        <end position="352"/>
    </location>
</feature>
<dbReference type="Proteomes" id="UP000515908">
    <property type="component" value="Chromosome 25"/>
</dbReference>
<keyword evidence="3" id="KW-1185">Reference proteome</keyword>
<feature type="compositionally biased region" description="Low complexity" evidence="1">
    <location>
        <begin position="464"/>
        <end position="483"/>
    </location>
</feature>
<feature type="region of interest" description="Disordered" evidence="1">
    <location>
        <begin position="246"/>
        <end position="355"/>
    </location>
</feature>
<feature type="compositionally biased region" description="Basic residues" evidence="1">
    <location>
        <begin position="314"/>
        <end position="324"/>
    </location>
</feature>
<feature type="compositionally biased region" description="Polar residues" evidence="1">
    <location>
        <begin position="525"/>
        <end position="534"/>
    </location>
</feature>
<dbReference type="AlphaFoldDB" id="A0A7G2CV86"/>
<dbReference type="VEuPathDB" id="TriTrypDB:ADEAN_000986700"/>
<feature type="region of interest" description="Disordered" evidence="1">
    <location>
        <begin position="706"/>
        <end position="756"/>
    </location>
</feature>
<accession>A0A7G2CV86</accession>
<evidence type="ECO:0000313" key="2">
    <source>
        <dbReference type="EMBL" id="CAD2222323.1"/>
    </source>
</evidence>
<feature type="compositionally biased region" description="Basic and acidic residues" evidence="1">
    <location>
        <begin position="605"/>
        <end position="615"/>
    </location>
</feature>
<feature type="region of interest" description="Disordered" evidence="1">
    <location>
        <begin position="389"/>
        <end position="485"/>
    </location>
</feature>
<feature type="compositionally biased region" description="Low complexity" evidence="1">
    <location>
        <begin position="502"/>
        <end position="515"/>
    </location>
</feature>
<evidence type="ECO:0000313" key="3">
    <source>
        <dbReference type="Proteomes" id="UP000515908"/>
    </source>
</evidence>
<feature type="compositionally biased region" description="Basic and acidic residues" evidence="1">
    <location>
        <begin position="447"/>
        <end position="460"/>
    </location>
</feature>
<feature type="region of interest" description="Disordered" evidence="1">
    <location>
        <begin position="575"/>
        <end position="647"/>
    </location>
</feature>
<protein>
    <submittedName>
        <fullName evidence="2">Uncharacterized protein</fullName>
    </submittedName>
</protein>
<feature type="region of interest" description="Disordered" evidence="1">
    <location>
        <begin position="502"/>
        <end position="534"/>
    </location>
</feature>
<organism evidence="2 3">
    <name type="scientific">Angomonas deanei</name>
    <dbReference type="NCBI Taxonomy" id="59799"/>
    <lineage>
        <taxon>Eukaryota</taxon>
        <taxon>Discoba</taxon>
        <taxon>Euglenozoa</taxon>
        <taxon>Kinetoplastea</taxon>
        <taxon>Metakinetoplastina</taxon>
        <taxon>Trypanosomatida</taxon>
        <taxon>Trypanosomatidae</taxon>
        <taxon>Strigomonadinae</taxon>
        <taxon>Angomonas</taxon>
    </lineage>
</organism>
<feature type="compositionally biased region" description="Low complexity" evidence="1">
    <location>
        <begin position="248"/>
        <end position="264"/>
    </location>
</feature>
<feature type="compositionally biased region" description="Basic and acidic residues" evidence="1">
    <location>
        <begin position="744"/>
        <end position="754"/>
    </location>
</feature>